<keyword evidence="1" id="KW-0732">Signal</keyword>
<name>A0A1T5P9Y3_9BACT</name>
<sequence length="77" mass="8149">MKKVILIICLTAAGIVNAKAQAHVIVGKPVGRVVVAPARPVIVSLVRRVVVRPVVVVRPAVAVVRPVARGRVVVVHR</sequence>
<dbReference type="RefSeq" id="WP_143313717.1">
    <property type="nucleotide sequence ID" value="NZ_FUZZ01000005.1"/>
</dbReference>
<organism evidence="2 3">
    <name type="scientific">Chitinophaga ginsengisegetis</name>
    <dbReference type="NCBI Taxonomy" id="393003"/>
    <lineage>
        <taxon>Bacteria</taxon>
        <taxon>Pseudomonadati</taxon>
        <taxon>Bacteroidota</taxon>
        <taxon>Chitinophagia</taxon>
        <taxon>Chitinophagales</taxon>
        <taxon>Chitinophagaceae</taxon>
        <taxon>Chitinophaga</taxon>
    </lineage>
</organism>
<accession>A0A1T5P9Y3</accession>
<proteinExistence type="predicted"/>
<dbReference type="EMBL" id="FUZZ01000005">
    <property type="protein sequence ID" value="SKD09437.1"/>
    <property type="molecule type" value="Genomic_DNA"/>
</dbReference>
<feature type="signal peptide" evidence="1">
    <location>
        <begin position="1"/>
        <end position="18"/>
    </location>
</feature>
<feature type="chain" id="PRO_5012211242" evidence="1">
    <location>
        <begin position="19"/>
        <end position="77"/>
    </location>
</feature>
<dbReference type="AlphaFoldDB" id="A0A1T5P9Y3"/>
<keyword evidence="3" id="KW-1185">Reference proteome</keyword>
<dbReference type="Proteomes" id="UP000190166">
    <property type="component" value="Unassembled WGS sequence"/>
</dbReference>
<evidence type="ECO:0000313" key="3">
    <source>
        <dbReference type="Proteomes" id="UP000190166"/>
    </source>
</evidence>
<evidence type="ECO:0000313" key="2">
    <source>
        <dbReference type="EMBL" id="SKD09437.1"/>
    </source>
</evidence>
<gene>
    <name evidence="2" type="ORF">SAMN05660461_5325</name>
</gene>
<dbReference type="STRING" id="393003.SAMN05660461_5325"/>
<evidence type="ECO:0000256" key="1">
    <source>
        <dbReference type="SAM" id="SignalP"/>
    </source>
</evidence>
<protein>
    <submittedName>
        <fullName evidence="2">Uncharacterized protein</fullName>
    </submittedName>
</protein>
<reference evidence="2 3" key="1">
    <citation type="submission" date="2017-02" db="EMBL/GenBank/DDBJ databases">
        <authorList>
            <person name="Peterson S.W."/>
        </authorList>
    </citation>
    <scope>NUCLEOTIDE SEQUENCE [LARGE SCALE GENOMIC DNA]</scope>
    <source>
        <strain evidence="2 3">DSM 18108</strain>
    </source>
</reference>